<protein>
    <submittedName>
        <fullName evidence="1">Uncharacterized protein</fullName>
    </submittedName>
</protein>
<evidence type="ECO:0000313" key="1">
    <source>
        <dbReference type="EMBL" id="SFN66055.1"/>
    </source>
</evidence>
<gene>
    <name evidence="1" type="ORF">SAMN04489713_102717</name>
</gene>
<reference evidence="1 2" key="1">
    <citation type="submission" date="2016-10" db="EMBL/GenBank/DDBJ databases">
        <authorList>
            <person name="de Groot N.N."/>
        </authorList>
    </citation>
    <scope>NUCLEOTIDE SEQUENCE [LARGE SCALE GENOMIC DNA]</scope>
    <source>
        <strain evidence="1 2">DSM 43067</strain>
    </source>
</reference>
<dbReference type="Proteomes" id="UP000183413">
    <property type="component" value="Unassembled WGS sequence"/>
</dbReference>
<dbReference type="InParanoid" id="A0A1I5AUE5"/>
<accession>A0A1I5AUE5</accession>
<dbReference type="GeneID" id="99649504"/>
<dbReference type="RefSeq" id="WP_143118328.1">
    <property type="nucleotide sequence ID" value="NZ_CP083237.1"/>
</dbReference>
<evidence type="ECO:0000313" key="2">
    <source>
        <dbReference type="Proteomes" id="UP000183413"/>
    </source>
</evidence>
<dbReference type="EMBL" id="FOVH01000002">
    <property type="protein sequence ID" value="SFN66055.1"/>
    <property type="molecule type" value="Genomic_DNA"/>
</dbReference>
<sequence length="290" mass="32845">MSTVRMNCGNHGPVDRVPTYLSLGTRLRRWLQRSGGAFRAVHHPGAFHLVVPAKGDGYTFSVTVHFTWCVTGHEYPEVLAARTEEHQFIVKERLATQVRAVSRDFAPYEAGEAEKHFDQVAATLFAVTRLEFLSGDQTDGEARPIDHRTIVALDKSVRDVQREAWIKRQNAANEHDLARRLVMYFGDRRLLWQQFLKSGQSEWLTPYAVALAENPDAVAEVVERMAKDRRVEAKELADHVADQVRQYEARDAFDLMMQNDLVLRHLMELIGVPGIPPPAPPPFDEPGASR</sequence>
<name>A0A1I5AUE5_9ACTN</name>
<proteinExistence type="predicted"/>
<dbReference type="OrthoDB" id="3474395at2"/>
<dbReference type="STRING" id="1993.SAMN04489713_102717"/>
<organism evidence="1 2">
    <name type="scientific">Actinomadura madurae</name>
    <dbReference type="NCBI Taxonomy" id="1993"/>
    <lineage>
        <taxon>Bacteria</taxon>
        <taxon>Bacillati</taxon>
        <taxon>Actinomycetota</taxon>
        <taxon>Actinomycetes</taxon>
        <taxon>Streptosporangiales</taxon>
        <taxon>Thermomonosporaceae</taxon>
        <taxon>Actinomadura</taxon>
    </lineage>
</organism>
<dbReference type="AlphaFoldDB" id="A0A1I5AUE5"/>
<keyword evidence="2" id="KW-1185">Reference proteome</keyword>